<dbReference type="EMBL" id="DQBS01000150">
    <property type="protein sequence ID" value="HCO70225.1"/>
    <property type="molecule type" value="Genomic_DNA"/>
</dbReference>
<reference evidence="1 2" key="1">
    <citation type="journal article" date="2018" name="Nat. Biotechnol.">
        <title>A standardized bacterial taxonomy based on genome phylogeny substantially revises the tree of life.</title>
        <authorList>
            <person name="Parks D.H."/>
            <person name="Chuvochina M."/>
            <person name="Waite D.W."/>
            <person name="Rinke C."/>
            <person name="Skarshewski A."/>
            <person name="Chaumeil P.A."/>
            <person name="Hugenholtz P."/>
        </authorList>
    </citation>
    <scope>NUCLEOTIDE SEQUENCE [LARGE SCALE GENOMIC DNA]</scope>
    <source>
        <strain evidence="1">UBA9905</strain>
    </source>
</reference>
<evidence type="ECO:0000313" key="1">
    <source>
        <dbReference type="EMBL" id="HCO70225.1"/>
    </source>
</evidence>
<comment type="caution">
    <text evidence="1">The sequence shown here is derived from an EMBL/GenBank/DDBJ whole genome shotgun (WGS) entry which is preliminary data.</text>
</comment>
<sequence length="59" mass="6985">MWLSKLSSESVYRLPDYYKSTLAAQIKMEKQYSDFDQFVQAQSNRSNEGSNNFFSLYLE</sequence>
<name>A0A3D3TQ37_9BACT</name>
<protein>
    <submittedName>
        <fullName evidence="1">Uncharacterized protein</fullName>
    </submittedName>
</protein>
<gene>
    <name evidence="1" type="ORF">DIT26_06580</name>
</gene>
<dbReference type="Proteomes" id="UP000264215">
    <property type="component" value="Unassembled WGS sequence"/>
</dbReference>
<dbReference type="AlphaFoldDB" id="A0A3D3TQ37"/>
<organism evidence="1 2">
    <name type="scientific">Mesotoga infera</name>
    <dbReference type="NCBI Taxonomy" id="1236046"/>
    <lineage>
        <taxon>Bacteria</taxon>
        <taxon>Thermotogati</taxon>
        <taxon>Thermotogota</taxon>
        <taxon>Thermotogae</taxon>
        <taxon>Kosmotogales</taxon>
        <taxon>Kosmotogaceae</taxon>
        <taxon>Mesotoga</taxon>
    </lineage>
</organism>
<accession>A0A3D3TQ37</accession>
<evidence type="ECO:0000313" key="2">
    <source>
        <dbReference type="Proteomes" id="UP000264215"/>
    </source>
</evidence>
<proteinExistence type="predicted"/>